<evidence type="ECO:0000313" key="3">
    <source>
        <dbReference type="EMBL" id="BCD69882.1"/>
    </source>
</evidence>
<dbReference type="AlphaFoldDB" id="A0A6J4CYS8"/>
<dbReference type="RefSeq" id="WP_006564934.1">
    <property type="nucleotide sequence ID" value="NZ_AP019774.1"/>
</dbReference>
<keyword evidence="5" id="KW-1185">Reference proteome</keyword>
<gene>
    <name evidence="2" type="ORF">NHP190020_09530</name>
    <name evidence="3" type="ORF">SNTW_05270</name>
</gene>
<reference evidence="3 4" key="1">
    <citation type="submission" date="2019-06" db="EMBL/GenBank/DDBJ databases">
        <title>Complete genome sequence of Helicobacter suis SNTW101c.</title>
        <authorList>
            <person name="Rimbara E."/>
            <person name="Suzuki M."/>
            <person name="Matsui H."/>
            <person name="Nakamura M."/>
            <person name="Mori S."/>
            <person name="Shibayama K."/>
        </authorList>
    </citation>
    <scope>NUCLEOTIDE SEQUENCE [LARGE SCALE GENOMIC DNA]</scope>
    <source>
        <strain evidence="3 4">SNTW101c</strain>
    </source>
</reference>
<evidence type="ECO:0000313" key="4">
    <source>
        <dbReference type="Proteomes" id="UP000317935"/>
    </source>
</evidence>
<proteinExistence type="predicted"/>
<evidence type="ECO:0000313" key="2">
    <source>
        <dbReference type="EMBL" id="BCD45914.1"/>
    </source>
</evidence>
<reference evidence="2 5" key="2">
    <citation type="submission" date="2020-04" db="EMBL/GenBank/DDBJ databases">
        <title>Genomic analysis of gastric non-Helicobacter pylori Helicobacters isolated in Japan.</title>
        <authorList>
            <person name="Suzuki M."/>
            <person name="Rimbara E."/>
        </authorList>
    </citation>
    <scope>NUCLEOTIDE SEQUENCE [LARGE SCALE GENOMIC DNA]</scope>
    <source>
        <strain evidence="2 5">NHP19-0020</strain>
    </source>
</reference>
<dbReference type="GO" id="GO:0005840">
    <property type="term" value="C:ribosome"/>
    <property type="evidence" value="ECO:0007669"/>
    <property type="project" value="UniProtKB-KW"/>
</dbReference>
<keyword evidence="1" id="KW-0472">Membrane</keyword>
<organism evidence="3 4">
    <name type="scientific">Helicobacter suis</name>
    <dbReference type="NCBI Taxonomy" id="104628"/>
    <lineage>
        <taxon>Bacteria</taxon>
        <taxon>Pseudomonadati</taxon>
        <taxon>Campylobacterota</taxon>
        <taxon>Epsilonproteobacteria</taxon>
        <taxon>Campylobacterales</taxon>
        <taxon>Helicobacteraceae</taxon>
        <taxon>Helicobacter</taxon>
    </lineage>
</organism>
<protein>
    <submittedName>
        <fullName evidence="3">50S ribosomal protein L22</fullName>
    </submittedName>
</protein>
<accession>A0A6J4CYS8</accession>
<dbReference type="EMBL" id="AP023036">
    <property type="protein sequence ID" value="BCD45914.1"/>
    <property type="molecule type" value="Genomic_DNA"/>
</dbReference>
<sequence length="205" mass="23720">MAIKEDLKQIQEEFKSDERLLEGAFKLERSYKQYKYVLWAILAFLLLWFGYTKFLDMQRESRIKKITAVYNEVLQNPQNIAVLARLKTIAPKLHDLYLYAKALKNQDKKTLESLKQSTSPLVQTLASYYYASYTQDLKTLQTLNLPGLGDFIAIQKAYLLQNKPNATKQIQQILTTIPPTSSLYQMAILMRHYPATGKQPIKGHP</sequence>
<dbReference type="OrthoDB" id="5334020at2"/>
<keyword evidence="3" id="KW-0687">Ribonucleoprotein</keyword>
<dbReference type="EMBL" id="AP019774">
    <property type="protein sequence ID" value="BCD69882.1"/>
    <property type="molecule type" value="Genomic_DNA"/>
</dbReference>
<dbReference type="Proteomes" id="UP000509742">
    <property type="component" value="Chromosome"/>
</dbReference>
<feature type="transmembrane region" description="Helical" evidence="1">
    <location>
        <begin position="36"/>
        <end position="55"/>
    </location>
</feature>
<keyword evidence="1" id="KW-1133">Transmembrane helix</keyword>
<evidence type="ECO:0000256" key="1">
    <source>
        <dbReference type="SAM" id="Phobius"/>
    </source>
</evidence>
<name>A0A6J4CYS8_9HELI</name>
<evidence type="ECO:0000313" key="5">
    <source>
        <dbReference type="Proteomes" id="UP000509742"/>
    </source>
</evidence>
<dbReference type="Proteomes" id="UP000317935">
    <property type="component" value="Chromosome"/>
</dbReference>
<keyword evidence="1" id="KW-0812">Transmembrane</keyword>
<keyword evidence="3" id="KW-0689">Ribosomal protein</keyword>